<comment type="pathway">
    <text evidence="2">Lipid metabolism; sphingolipid metabolism.</text>
</comment>
<proteinExistence type="inferred from homology"/>
<dbReference type="EMBL" id="VCEA01000002">
    <property type="protein sequence ID" value="KAB0346218.1"/>
    <property type="molecule type" value="Genomic_DNA"/>
</dbReference>
<evidence type="ECO:0000256" key="2">
    <source>
        <dbReference type="ARBA" id="ARBA00004760"/>
    </source>
</evidence>
<keyword evidence="6" id="KW-0746">Sphingolipid metabolism</keyword>
<evidence type="ECO:0000256" key="5">
    <source>
        <dbReference type="ARBA" id="ARBA00022824"/>
    </source>
</evidence>
<keyword evidence="9 11" id="KW-0472">Membrane</keyword>
<dbReference type="GO" id="GO:0017059">
    <property type="term" value="C:serine palmitoyltransferase complex"/>
    <property type="evidence" value="ECO:0007669"/>
    <property type="project" value="TreeGrafter"/>
</dbReference>
<accession>A0A5N3VAV7</accession>
<dbReference type="GO" id="GO:0004758">
    <property type="term" value="F:serine C-palmitoyltransferase activity"/>
    <property type="evidence" value="ECO:0007669"/>
    <property type="project" value="TreeGrafter"/>
</dbReference>
<keyword evidence="8" id="KW-0443">Lipid metabolism</keyword>
<dbReference type="Pfam" id="PF11779">
    <property type="entry name" value="SPT_ssu-like"/>
    <property type="match status" value="1"/>
</dbReference>
<gene>
    <name evidence="12" type="ORF">FD754_011075</name>
</gene>
<evidence type="ECO:0000313" key="13">
    <source>
        <dbReference type="Proteomes" id="UP000326458"/>
    </source>
</evidence>
<keyword evidence="13" id="KW-1185">Reference proteome</keyword>
<name>A0A5N3VAV7_MUNMU</name>
<organism evidence="12 13">
    <name type="scientific">Muntiacus muntjak</name>
    <name type="common">Barking deer</name>
    <name type="synonym">Indian muntjac</name>
    <dbReference type="NCBI Taxonomy" id="9888"/>
    <lineage>
        <taxon>Eukaryota</taxon>
        <taxon>Metazoa</taxon>
        <taxon>Chordata</taxon>
        <taxon>Craniata</taxon>
        <taxon>Vertebrata</taxon>
        <taxon>Euteleostomi</taxon>
        <taxon>Mammalia</taxon>
        <taxon>Eutheria</taxon>
        <taxon>Laurasiatheria</taxon>
        <taxon>Artiodactyla</taxon>
        <taxon>Ruminantia</taxon>
        <taxon>Pecora</taxon>
        <taxon>Cervidae</taxon>
        <taxon>Muntiacinae</taxon>
        <taxon>Muntiacus</taxon>
    </lineage>
</organism>
<dbReference type="GO" id="GO:0046513">
    <property type="term" value="P:ceramide biosynthetic process"/>
    <property type="evidence" value="ECO:0007669"/>
    <property type="project" value="TreeGrafter"/>
</dbReference>
<dbReference type="UniPathway" id="UPA00222"/>
<dbReference type="PANTHER" id="PTHR47084">
    <property type="entry name" value="SERINE PALMITOYLTRANSFERASE SMALL SUBUNIT A"/>
    <property type="match status" value="1"/>
</dbReference>
<evidence type="ECO:0000256" key="8">
    <source>
        <dbReference type="ARBA" id="ARBA00023098"/>
    </source>
</evidence>
<feature type="transmembrane region" description="Helical" evidence="11">
    <location>
        <begin position="41"/>
        <end position="62"/>
    </location>
</feature>
<dbReference type="PANTHER" id="PTHR47084:SF1">
    <property type="entry name" value="SERINE PALMITOYLTRANSFERASE SMALL SUBUNIT A"/>
    <property type="match status" value="1"/>
</dbReference>
<keyword evidence="5" id="KW-0256">Endoplasmic reticulum</keyword>
<evidence type="ECO:0000256" key="1">
    <source>
        <dbReference type="ARBA" id="ARBA00004477"/>
    </source>
</evidence>
<evidence type="ECO:0000256" key="9">
    <source>
        <dbReference type="ARBA" id="ARBA00023136"/>
    </source>
</evidence>
<dbReference type="InterPro" id="IPR051900">
    <property type="entry name" value="SPT_small_subunit"/>
</dbReference>
<comment type="subcellular location">
    <subcellularLocation>
        <location evidence="1">Endoplasmic reticulum membrane</location>
        <topology evidence="1">Multi-pass membrane protein</topology>
    </subcellularLocation>
</comment>
<evidence type="ECO:0000256" key="3">
    <source>
        <dbReference type="ARBA" id="ARBA00004991"/>
    </source>
</evidence>
<sequence>MALARAWKQMSWFYYQYLLVTALYMLEPWERTVFNCTQSWLLFQHLRHLCCFTSFIIVGVSFQTWNLRTRMHILDVKYVKSECKACSSFLNHLLVAVV</sequence>
<reference evidence="12 13" key="1">
    <citation type="submission" date="2019-06" db="EMBL/GenBank/DDBJ databases">
        <title>Discovery of a novel chromosome fission-fusion reversal in muntjac.</title>
        <authorList>
            <person name="Mudd A.B."/>
            <person name="Bredeson J.V."/>
            <person name="Baum R."/>
            <person name="Hockemeyer D."/>
            <person name="Rokhsar D.S."/>
        </authorList>
    </citation>
    <scope>NUCLEOTIDE SEQUENCE [LARGE SCALE GENOMIC DNA]</scope>
    <source>
        <strain evidence="12">UTSW_UCB_Mm</strain>
        <tissue evidence="12">Fibroblast cell line</tissue>
    </source>
</reference>
<evidence type="ECO:0000256" key="11">
    <source>
        <dbReference type="SAM" id="Phobius"/>
    </source>
</evidence>
<comment type="caution">
    <text evidence="12">The sequence shown here is derived from an EMBL/GenBank/DDBJ whole genome shotgun (WGS) entry which is preliminary data.</text>
</comment>
<evidence type="ECO:0000256" key="6">
    <source>
        <dbReference type="ARBA" id="ARBA00022919"/>
    </source>
</evidence>
<protein>
    <submittedName>
        <fullName evidence="12">Uncharacterized protein</fullName>
    </submittedName>
</protein>
<evidence type="ECO:0000256" key="10">
    <source>
        <dbReference type="ARBA" id="ARBA00038370"/>
    </source>
</evidence>
<dbReference type="GO" id="GO:0005789">
    <property type="term" value="C:endoplasmic reticulum membrane"/>
    <property type="evidence" value="ECO:0007669"/>
    <property type="project" value="UniProtKB-SubCell"/>
</dbReference>
<evidence type="ECO:0000256" key="7">
    <source>
        <dbReference type="ARBA" id="ARBA00022989"/>
    </source>
</evidence>
<dbReference type="AlphaFoldDB" id="A0A5N3VAV7"/>
<comment type="pathway">
    <text evidence="3">Sphingolipid metabolism.</text>
</comment>
<evidence type="ECO:0000313" key="12">
    <source>
        <dbReference type="EMBL" id="KAB0346218.1"/>
    </source>
</evidence>
<evidence type="ECO:0000256" key="4">
    <source>
        <dbReference type="ARBA" id="ARBA00022692"/>
    </source>
</evidence>
<dbReference type="InterPro" id="IPR024512">
    <property type="entry name" value="Ser_palmitoyltrfase_ssu-like"/>
</dbReference>
<dbReference type="Proteomes" id="UP000326458">
    <property type="component" value="Unassembled WGS sequence"/>
</dbReference>
<feature type="transmembrane region" description="Helical" evidence="11">
    <location>
        <begin position="12"/>
        <end position="29"/>
    </location>
</feature>
<comment type="similarity">
    <text evidence="10">Belongs to the SPTSS family. SPTSSA subfamily.</text>
</comment>
<keyword evidence="4 11" id="KW-0812">Transmembrane</keyword>
<keyword evidence="7 11" id="KW-1133">Transmembrane helix</keyword>